<keyword evidence="13" id="KW-1185">Reference proteome</keyword>
<dbReference type="InterPro" id="IPR036942">
    <property type="entry name" value="Beta-barrel_TonB_sf"/>
</dbReference>
<accession>A0A5P2GDN5</accession>
<evidence type="ECO:0000313" key="12">
    <source>
        <dbReference type="EMBL" id="QES89721.1"/>
    </source>
</evidence>
<dbReference type="EMBL" id="CP044016">
    <property type="protein sequence ID" value="QES89721.1"/>
    <property type="molecule type" value="Genomic_DNA"/>
</dbReference>
<dbReference type="Proteomes" id="UP000292424">
    <property type="component" value="Chromosome"/>
</dbReference>
<evidence type="ECO:0000256" key="5">
    <source>
        <dbReference type="ARBA" id="ARBA00023077"/>
    </source>
</evidence>
<protein>
    <submittedName>
        <fullName evidence="12">SusC/RagA family TonB-linked outer membrane protein</fullName>
    </submittedName>
</protein>
<dbReference type="InterPro" id="IPR023996">
    <property type="entry name" value="TonB-dep_OMP_SusC/RagA"/>
</dbReference>
<comment type="similarity">
    <text evidence="8 9">Belongs to the TonB-dependent receptor family.</text>
</comment>
<dbReference type="SUPFAM" id="SSF49464">
    <property type="entry name" value="Carboxypeptidase regulatory domain-like"/>
    <property type="match status" value="1"/>
</dbReference>
<evidence type="ECO:0000256" key="8">
    <source>
        <dbReference type="PROSITE-ProRule" id="PRU01360"/>
    </source>
</evidence>
<dbReference type="Pfam" id="PF00593">
    <property type="entry name" value="TonB_dep_Rec_b-barrel"/>
    <property type="match status" value="1"/>
</dbReference>
<evidence type="ECO:0000256" key="3">
    <source>
        <dbReference type="ARBA" id="ARBA00022452"/>
    </source>
</evidence>
<evidence type="ECO:0000313" key="13">
    <source>
        <dbReference type="Proteomes" id="UP000292424"/>
    </source>
</evidence>
<gene>
    <name evidence="12" type="ORF">E0W69_013980</name>
</gene>
<dbReference type="RefSeq" id="WP_131330655.1">
    <property type="nucleotide sequence ID" value="NZ_CP044016.1"/>
</dbReference>
<sequence length="1030" mass="112517">MKLKTTGFLLVFFISLIFFKSYGQGVIVITGNVKDTTGKPIVGATISLKGKSALGATNDDGDFTIKLNNKEGILVISSIGFTKKEINANTSPLNVVLIPEETNGNEVVVSAFGIKRQKKSLGYSTTSVGGDQFTQSRDVNLGNALTGKVAGVSVANNATGPTGSSRVIIRGNASLTGNNQPLYVIDGIPFDNSNQGSAGQYGGQDLGDGLSSVNPDDIQSIEVLKGVAASALYGYRGGNGAILITTKSGSSHKPSVDINNNFTLNPIYDYRDYQSVYGQGSQGIKPTTETSAFNTASLSWGAKMDGSDAVNFLGNTYKYQKNGDNWKNFYNTGLTNQSSVALSGSSDFVKYRFAISDLYNKNNIPNSNMNQQVFNMNTIFNISKKLSLTVTANYVFEKVKNRASMSDASTNVNATLTYLANSFDVRWLKPRVKSDGTELTPGNNLYFNNPYFLTQNFSNTSDRNRLSTAATLKYTINDWLYAQTQVSRDGYVLDYENITPTGTAYANGGSLSQWEKNYRELNGSFMLGMNKTFGENFTLDANVGGNSQDDISKTYGIDGTAGPFLIPYLYTANNISTRPYTLSYNHYRVNSFFGAANLGYKNFLFLNLTGRQDWFSTLAINSNKYFYPSASLSFVASDAFKLPNWISYLKLRGSYAQGSNGTNAYQTYLTYGLQGYTIDGQNVGYITNSSIPNAYLKPVQIQEREFGMNMQFLNNRFGFDAAYYYKKTNNDIAQVSASSASGYSSAITNSGRIRNQGIEFLLNGYPIKNQKFRWNASFNIAYNDSKVLYLGEDVNSLAISGAVPRNGDGVTISNVVGLNYGQIMGYAYKTDAKGNRIFASDGQAERTSSVVPLGTGVYKVTGGFNNQFTLGHFNLSFLLDFKYGAKVFSGTNLSLYTSGLQKTTLQGREDGFVGKGVTEDGSVNTTSINSQTYFTNLASSNIIAQEFVYDASFIKLRQFSFSYDIPTASLERMHIKGINVGIVGRNLWTIMKHTPNIDPEAAYNNSNGQGLEGNGYMPTRSYGFNVNIKF</sequence>
<evidence type="ECO:0000256" key="6">
    <source>
        <dbReference type="ARBA" id="ARBA00023136"/>
    </source>
</evidence>
<evidence type="ECO:0000256" key="9">
    <source>
        <dbReference type="RuleBase" id="RU003357"/>
    </source>
</evidence>
<keyword evidence="5 9" id="KW-0798">TonB box</keyword>
<feature type="domain" description="TonB-dependent receptor-like beta-barrel" evidence="10">
    <location>
        <begin position="420"/>
        <end position="806"/>
    </location>
</feature>
<evidence type="ECO:0000256" key="7">
    <source>
        <dbReference type="ARBA" id="ARBA00023237"/>
    </source>
</evidence>
<dbReference type="NCBIfam" id="TIGR04057">
    <property type="entry name" value="SusC_RagA_signa"/>
    <property type="match status" value="1"/>
</dbReference>
<dbReference type="OrthoDB" id="9768177at2"/>
<feature type="domain" description="TonB-dependent receptor plug" evidence="11">
    <location>
        <begin position="118"/>
        <end position="241"/>
    </location>
</feature>
<dbReference type="Gene3D" id="2.170.130.10">
    <property type="entry name" value="TonB-dependent receptor, plug domain"/>
    <property type="match status" value="1"/>
</dbReference>
<keyword evidence="2 8" id="KW-0813">Transport</keyword>
<dbReference type="Gene3D" id="2.60.40.1120">
    <property type="entry name" value="Carboxypeptidase-like, regulatory domain"/>
    <property type="match status" value="1"/>
</dbReference>
<evidence type="ECO:0000259" key="10">
    <source>
        <dbReference type="Pfam" id="PF00593"/>
    </source>
</evidence>
<reference evidence="12 13" key="1">
    <citation type="submission" date="2019-09" db="EMBL/GenBank/DDBJ databases">
        <title>Complete genome sequence of Arachidicoccus sp. B3-10 isolated from apple orchard soil.</title>
        <authorList>
            <person name="Kim H.S."/>
            <person name="Han K.-I."/>
            <person name="Suh M.K."/>
            <person name="Lee K.C."/>
            <person name="Eom M.K."/>
            <person name="Kim J.-S."/>
            <person name="Kang S.W."/>
            <person name="Sin Y."/>
            <person name="Lee J.-S."/>
        </authorList>
    </citation>
    <scope>NUCLEOTIDE SEQUENCE [LARGE SCALE GENOMIC DNA]</scope>
    <source>
        <strain evidence="12 13">B3-10</strain>
    </source>
</reference>
<dbReference type="InterPro" id="IPR037066">
    <property type="entry name" value="Plug_dom_sf"/>
</dbReference>
<dbReference type="Pfam" id="PF07715">
    <property type="entry name" value="Plug"/>
    <property type="match status" value="1"/>
</dbReference>
<dbReference type="InterPro" id="IPR012910">
    <property type="entry name" value="Plug_dom"/>
</dbReference>
<dbReference type="FunFam" id="2.170.130.10:FF:000023">
    <property type="entry name" value="SusC/RagA family TonB-linked outer membrane protein"/>
    <property type="match status" value="1"/>
</dbReference>
<organism evidence="12 13">
    <name type="scientific">Rhizosphaericola mali</name>
    <dbReference type="NCBI Taxonomy" id="2545455"/>
    <lineage>
        <taxon>Bacteria</taxon>
        <taxon>Pseudomonadati</taxon>
        <taxon>Bacteroidota</taxon>
        <taxon>Chitinophagia</taxon>
        <taxon>Chitinophagales</taxon>
        <taxon>Chitinophagaceae</taxon>
        <taxon>Rhizosphaericola</taxon>
    </lineage>
</organism>
<comment type="subcellular location">
    <subcellularLocation>
        <location evidence="1 8">Cell outer membrane</location>
        <topology evidence="1 8">Multi-pass membrane protein</topology>
    </subcellularLocation>
</comment>
<dbReference type="PROSITE" id="PS52016">
    <property type="entry name" value="TONB_DEPENDENT_REC_3"/>
    <property type="match status" value="1"/>
</dbReference>
<keyword evidence="4 8" id="KW-0812">Transmembrane</keyword>
<evidence type="ECO:0000259" key="11">
    <source>
        <dbReference type="Pfam" id="PF07715"/>
    </source>
</evidence>
<keyword evidence="6 8" id="KW-0472">Membrane</keyword>
<dbReference type="Pfam" id="PF13715">
    <property type="entry name" value="CarbopepD_reg_2"/>
    <property type="match status" value="1"/>
</dbReference>
<proteinExistence type="inferred from homology"/>
<evidence type="ECO:0000256" key="1">
    <source>
        <dbReference type="ARBA" id="ARBA00004571"/>
    </source>
</evidence>
<evidence type="ECO:0000256" key="2">
    <source>
        <dbReference type="ARBA" id="ARBA00022448"/>
    </source>
</evidence>
<dbReference type="AlphaFoldDB" id="A0A5P2GDN5"/>
<evidence type="ECO:0000256" key="4">
    <source>
        <dbReference type="ARBA" id="ARBA00022692"/>
    </source>
</evidence>
<dbReference type="InterPro" id="IPR039426">
    <property type="entry name" value="TonB-dep_rcpt-like"/>
</dbReference>
<dbReference type="Gene3D" id="2.40.170.20">
    <property type="entry name" value="TonB-dependent receptor, beta-barrel domain"/>
    <property type="match status" value="1"/>
</dbReference>
<dbReference type="InterPro" id="IPR000531">
    <property type="entry name" value="Beta-barrel_TonB"/>
</dbReference>
<dbReference type="NCBIfam" id="TIGR04056">
    <property type="entry name" value="OMP_RagA_SusC"/>
    <property type="match status" value="1"/>
</dbReference>
<dbReference type="SUPFAM" id="SSF56935">
    <property type="entry name" value="Porins"/>
    <property type="match status" value="1"/>
</dbReference>
<name>A0A5P2GDN5_9BACT</name>
<dbReference type="InterPro" id="IPR023997">
    <property type="entry name" value="TonB-dep_OMP_SusC/RagA_CS"/>
</dbReference>
<dbReference type="KEGG" id="arac:E0W69_013980"/>
<dbReference type="GO" id="GO:0009279">
    <property type="term" value="C:cell outer membrane"/>
    <property type="evidence" value="ECO:0007669"/>
    <property type="project" value="UniProtKB-SubCell"/>
</dbReference>
<keyword evidence="7 8" id="KW-0998">Cell outer membrane</keyword>
<keyword evidence="3 8" id="KW-1134">Transmembrane beta strand</keyword>
<dbReference type="InterPro" id="IPR008969">
    <property type="entry name" value="CarboxyPept-like_regulatory"/>
</dbReference>